<accession>A0A839E7W9</accession>
<feature type="transmembrane region" description="Helical" evidence="2">
    <location>
        <begin position="45"/>
        <end position="64"/>
    </location>
</feature>
<feature type="region of interest" description="Disordered" evidence="1">
    <location>
        <begin position="189"/>
        <end position="211"/>
    </location>
</feature>
<dbReference type="Proteomes" id="UP000569329">
    <property type="component" value="Unassembled WGS sequence"/>
</dbReference>
<evidence type="ECO:0000256" key="1">
    <source>
        <dbReference type="SAM" id="MobiDB-lite"/>
    </source>
</evidence>
<keyword evidence="2" id="KW-0472">Membrane</keyword>
<evidence type="ECO:0000313" key="3">
    <source>
        <dbReference type="EMBL" id="MBA8827797.1"/>
    </source>
</evidence>
<proteinExistence type="predicted"/>
<evidence type="ECO:0000256" key="2">
    <source>
        <dbReference type="SAM" id="Phobius"/>
    </source>
</evidence>
<sequence>MDLPHILAFTLFTAFFMTLLGAGTRTQWRIWRCRADRTRSARYEAAGLGLTGVGLVTLFAVLLLPEPPRWAVLTAFWGLCVPAAAFFLAARITQGWETEQARQRDVQLALPVPKRMIPPWGIAVLWLVGTMLITFTAGYGVLWQAWPQPWFAVQDRFQSVIYTVTALGLALGAAHTGWQTRRRRREHRRVQQELVSTLTGSPERDHPDQHA</sequence>
<feature type="transmembrane region" description="Helical" evidence="2">
    <location>
        <begin position="160"/>
        <end position="178"/>
    </location>
</feature>
<dbReference type="RefSeq" id="WP_182546956.1">
    <property type="nucleotide sequence ID" value="NZ_JACGWZ010000010.1"/>
</dbReference>
<keyword evidence="2" id="KW-1133">Transmembrane helix</keyword>
<feature type="compositionally biased region" description="Basic and acidic residues" evidence="1">
    <location>
        <begin position="202"/>
        <end position="211"/>
    </location>
</feature>
<reference evidence="3 4" key="1">
    <citation type="submission" date="2020-07" db="EMBL/GenBank/DDBJ databases">
        <title>Sequencing the genomes of 1000 actinobacteria strains.</title>
        <authorList>
            <person name="Klenk H.-P."/>
        </authorList>
    </citation>
    <scope>NUCLEOTIDE SEQUENCE [LARGE SCALE GENOMIC DNA]</scope>
    <source>
        <strain evidence="3 4">DSM 45975</strain>
    </source>
</reference>
<evidence type="ECO:0000313" key="4">
    <source>
        <dbReference type="Proteomes" id="UP000569329"/>
    </source>
</evidence>
<dbReference type="AlphaFoldDB" id="A0A839E7W9"/>
<keyword evidence="4" id="KW-1185">Reference proteome</keyword>
<name>A0A839E7W9_9PSEU</name>
<gene>
    <name evidence="3" type="ORF">FHX42_005204</name>
</gene>
<comment type="caution">
    <text evidence="3">The sequence shown here is derived from an EMBL/GenBank/DDBJ whole genome shotgun (WGS) entry which is preliminary data.</text>
</comment>
<dbReference type="EMBL" id="JACGWZ010000010">
    <property type="protein sequence ID" value="MBA8827797.1"/>
    <property type="molecule type" value="Genomic_DNA"/>
</dbReference>
<protein>
    <submittedName>
        <fullName evidence="3">Uncharacterized protein</fullName>
    </submittedName>
</protein>
<keyword evidence="2" id="KW-0812">Transmembrane</keyword>
<feature type="transmembrane region" description="Helical" evidence="2">
    <location>
        <begin position="120"/>
        <end position="140"/>
    </location>
</feature>
<feature type="transmembrane region" description="Helical" evidence="2">
    <location>
        <begin position="6"/>
        <end position="24"/>
    </location>
</feature>
<organism evidence="3 4">
    <name type="scientific">Halosaccharopolyspora lacisalsi</name>
    <dbReference type="NCBI Taxonomy" id="1000566"/>
    <lineage>
        <taxon>Bacteria</taxon>
        <taxon>Bacillati</taxon>
        <taxon>Actinomycetota</taxon>
        <taxon>Actinomycetes</taxon>
        <taxon>Pseudonocardiales</taxon>
        <taxon>Pseudonocardiaceae</taxon>
        <taxon>Halosaccharopolyspora</taxon>
    </lineage>
</organism>
<feature type="transmembrane region" description="Helical" evidence="2">
    <location>
        <begin position="70"/>
        <end position="90"/>
    </location>
</feature>